<gene>
    <name evidence="1" type="ORF">PPTG_15206</name>
</gene>
<name>W2PSI5_PHYN3</name>
<protein>
    <submittedName>
        <fullName evidence="1">Uncharacterized protein</fullName>
    </submittedName>
</protein>
<proteinExistence type="predicted"/>
<organism evidence="1 2">
    <name type="scientific">Phytophthora nicotianae (strain INRA-310)</name>
    <name type="common">Phytophthora parasitica</name>
    <dbReference type="NCBI Taxonomy" id="761204"/>
    <lineage>
        <taxon>Eukaryota</taxon>
        <taxon>Sar</taxon>
        <taxon>Stramenopiles</taxon>
        <taxon>Oomycota</taxon>
        <taxon>Peronosporomycetes</taxon>
        <taxon>Peronosporales</taxon>
        <taxon>Peronosporaceae</taxon>
        <taxon>Phytophthora</taxon>
    </lineage>
</organism>
<dbReference type="AlphaFoldDB" id="W2PSI5"/>
<sequence length="94" mass="10752">MKATTEEIKWTEGNWSSVPKHGDALPLFGIRTTSAVEGENNGLLWGRKRKELVQEWNSESCDINPRALNEFEKEKELVAHQTVVQGDESLFYVF</sequence>
<accession>W2PSI5</accession>
<dbReference type="RefSeq" id="XP_008910824.1">
    <property type="nucleotide sequence ID" value="XM_008912576.1"/>
</dbReference>
<dbReference type="OrthoDB" id="129375at2759"/>
<reference evidence="2" key="1">
    <citation type="submission" date="2011-12" db="EMBL/GenBank/DDBJ databases">
        <authorList>
            <consortium name="The Broad Institute Genome Sequencing Platform"/>
            <person name="Russ C."/>
            <person name="Tyler B."/>
            <person name="Panabieres F."/>
            <person name="Shan W."/>
            <person name="Tripathy S."/>
            <person name="Grunwald N."/>
            <person name="Machado M."/>
            <person name="Young S.K."/>
            <person name="Zeng Q."/>
            <person name="Gargeya S."/>
            <person name="Fitzgerald M."/>
            <person name="Haas B."/>
            <person name="Abouelleil A."/>
            <person name="Alvarado L."/>
            <person name="Arachchi H.M."/>
            <person name="Berlin A."/>
            <person name="Chapman S.B."/>
            <person name="Gearin G."/>
            <person name="Goldberg J."/>
            <person name="Griggs A."/>
            <person name="Gujja S."/>
            <person name="Hansen M."/>
            <person name="Heiman D."/>
            <person name="Howarth C."/>
            <person name="Larimer J."/>
            <person name="Lui A."/>
            <person name="MacDonald P.J.P."/>
            <person name="McCowen C."/>
            <person name="Montmayeur A."/>
            <person name="Murphy C."/>
            <person name="Neiman D."/>
            <person name="Pearson M."/>
            <person name="Priest M."/>
            <person name="Roberts A."/>
            <person name="Saif S."/>
            <person name="Shea T."/>
            <person name="Sisk P."/>
            <person name="Stolte C."/>
            <person name="Sykes S."/>
            <person name="Wortman J."/>
            <person name="Nusbaum C."/>
            <person name="Birren B."/>
        </authorList>
    </citation>
    <scope>NUCLEOTIDE SEQUENCE [LARGE SCALE GENOMIC DNA]</scope>
    <source>
        <strain evidence="2">INRA-310</strain>
    </source>
</reference>
<dbReference type="Proteomes" id="UP000018817">
    <property type="component" value="Unassembled WGS sequence"/>
</dbReference>
<evidence type="ECO:0000313" key="2">
    <source>
        <dbReference type="Proteomes" id="UP000018817"/>
    </source>
</evidence>
<dbReference type="EMBL" id="KI669608">
    <property type="protein sequence ID" value="ETN03887.1"/>
    <property type="molecule type" value="Genomic_DNA"/>
</dbReference>
<dbReference type="VEuPathDB" id="FungiDB:PPTG_15206"/>
<dbReference type="GeneID" id="20184413"/>
<reference evidence="1 2" key="2">
    <citation type="submission" date="2013-11" db="EMBL/GenBank/DDBJ databases">
        <title>The Genome Sequence of Phytophthora parasitica INRA-310.</title>
        <authorList>
            <consortium name="The Broad Institute Genomics Platform"/>
            <person name="Russ C."/>
            <person name="Tyler B."/>
            <person name="Panabieres F."/>
            <person name="Shan W."/>
            <person name="Tripathy S."/>
            <person name="Grunwald N."/>
            <person name="Machado M."/>
            <person name="Johnson C.S."/>
            <person name="Arredondo F."/>
            <person name="Hong C."/>
            <person name="Coffey M."/>
            <person name="Young S.K."/>
            <person name="Zeng Q."/>
            <person name="Gargeya S."/>
            <person name="Fitzgerald M."/>
            <person name="Abouelleil A."/>
            <person name="Alvarado L."/>
            <person name="Chapman S.B."/>
            <person name="Gainer-Dewar J."/>
            <person name="Goldberg J."/>
            <person name="Griggs A."/>
            <person name="Gujja S."/>
            <person name="Hansen M."/>
            <person name="Howarth C."/>
            <person name="Imamovic A."/>
            <person name="Ireland A."/>
            <person name="Larimer J."/>
            <person name="McCowan C."/>
            <person name="Murphy C."/>
            <person name="Pearson M."/>
            <person name="Poon T.W."/>
            <person name="Priest M."/>
            <person name="Roberts A."/>
            <person name="Saif S."/>
            <person name="Shea T."/>
            <person name="Sykes S."/>
            <person name="Wortman J."/>
            <person name="Nusbaum C."/>
            <person name="Birren B."/>
        </authorList>
    </citation>
    <scope>NUCLEOTIDE SEQUENCE [LARGE SCALE GENOMIC DNA]</scope>
    <source>
        <strain evidence="1 2">INRA-310</strain>
    </source>
</reference>
<evidence type="ECO:0000313" key="1">
    <source>
        <dbReference type="EMBL" id="ETN03887.1"/>
    </source>
</evidence>